<reference evidence="1 2" key="1">
    <citation type="submission" date="2019-05" db="EMBL/GenBank/DDBJ databases">
        <title>Another draft genome of Portunus trituberculatus and its Hox gene families provides insights of decapod evolution.</title>
        <authorList>
            <person name="Jeong J.-H."/>
            <person name="Song I."/>
            <person name="Kim S."/>
            <person name="Choi T."/>
            <person name="Kim D."/>
            <person name="Ryu S."/>
            <person name="Kim W."/>
        </authorList>
    </citation>
    <scope>NUCLEOTIDE SEQUENCE [LARGE SCALE GENOMIC DNA]</scope>
    <source>
        <tissue evidence="1">Muscle</tissue>
    </source>
</reference>
<organism evidence="1 2">
    <name type="scientific">Portunus trituberculatus</name>
    <name type="common">Swimming crab</name>
    <name type="synonym">Neptunus trituberculatus</name>
    <dbReference type="NCBI Taxonomy" id="210409"/>
    <lineage>
        <taxon>Eukaryota</taxon>
        <taxon>Metazoa</taxon>
        <taxon>Ecdysozoa</taxon>
        <taxon>Arthropoda</taxon>
        <taxon>Crustacea</taxon>
        <taxon>Multicrustacea</taxon>
        <taxon>Malacostraca</taxon>
        <taxon>Eumalacostraca</taxon>
        <taxon>Eucarida</taxon>
        <taxon>Decapoda</taxon>
        <taxon>Pleocyemata</taxon>
        <taxon>Brachyura</taxon>
        <taxon>Eubrachyura</taxon>
        <taxon>Portunoidea</taxon>
        <taxon>Portunidae</taxon>
        <taxon>Portuninae</taxon>
        <taxon>Portunus</taxon>
    </lineage>
</organism>
<dbReference type="AlphaFoldDB" id="A0A5B7I900"/>
<keyword evidence="2" id="KW-1185">Reference proteome</keyword>
<accession>A0A5B7I900</accession>
<sequence length="145" mass="15513">MQVSLHVGRIRALSPSPRVTASRPPSFHHVAAREGMTFGKNHHPSPPSPTLASSSYTSVPSLQRLIFLSSSSSPCAFHTSALTSILLLPLSHLVTIEEQIDLSSCSSCPCSSSDQQSSKQAGDTLLGLDVLFPLHPCVLRRLGTR</sequence>
<evidence type="ECO:0000313" key="2">
    <source>
        <dbReference type="Proteomes" id="UP000324222"/>
    </source>
</evidence>
<gene>
    <name evidence="1" type="ORF">E2C01_072457</name>
</gene>
<proteinExistence type="predicted"/>
<dbReference type="EMBL" id="VSRR010047266">
    <property type="protein sequence ID" value="MPC77987.1"/>
    <property type="molecule type" value="Genomic_DNA"/>
</dbReference>
<dbReference type="Proteomes" id="UP000324222">
    <property type="component" value="Unassembled WGS sequence"/>
</dbReference>
<name>A0A5B7I900_PORTR</name>
<evidence type="ECO:0000313" key="1">
    <source>
        <dbReference type="EMBL" id="MPC77987.1"/>
    </source>
</evidence>
<comment type="caution">
    <text evidence="1">The sequence shown here is derived from an EMBL/GenBank/DDBJ whole genome shotgun (WGS) entry which is preliminary data.</text>
</comment>
<protein>
    <submittedName>
        <fullName evidence="1">Uncharacterized protein</fullName>
    </submittedName>
</protein>